<dbReference type="OrthoDB" id="1077926at2"/>
<evidence type="ECO:0000313" key="2">
    <source>
        <dbReference type="Proteomes" id="UP000252249"/>
    </source>
</evidence>
<organism evidence="1 2">
    <name type="scientific">Oceanihabitans sediminis</name>
    <dbReference type="NCBI Taxonomy" id="1812012"/>
    <lineage>
        <taxon>Bacteria</taxon>
        <taxon>Pseudomonadati</taxon>
        <taxon>Bacteroidota</taxon>
        <taxon>Flavobacteriia</taxon>
        <taxon>Flavobacteriales</taxon>
        <taxon>Flavobacteriaceae</taxon>
        <taxon>Oceanihabitans</taxon>
    </lineage>
</organism>
<comment type="caution">
    <text evidence="1">The sequence shown here is derived from an EMBL/GenBank/DDBJ whole genome shotgun (WGS) entry which is preliminary data.</text>
</comment>
<dbReference type="AlphaFoldDB" id="A0A368P3P4"/>
<name>A0A368P3P4_9FLAO</name>
<dbReference type="EMBL" id="QPIG01000002">
    <property type="protein sequence ID" value="RCU57487.1"/>
    <property type="molecule type" value="Genomic_DNA"/>
</dbReference>
<sequence>MNEFEVTTRFSNNYSNEEIAASIGKIARENFANKHPITNEPLRISRRELVSILNRKHENLNLADSIEFNQLVRLSYEMSIGIVQEAIVKTIKANIGNDSVYNPHRLYPSNHVSQFSENENSILTTKVNLLKANSTEIDSKNAKSKIETTLVKTQNLEFKKVFLGIGNADNAKKYAQDVLSGYEMMIWEYDKIKNVILNLANDFHILRNELKSEREDVIQLLIDLLGSRAKQQYPELFDFTQIEWLDFENSWEELNLSYNKINEEHQEFLDAADRALNNFGNSIASESSEVWKKLSSTSRKRDLNKGDLIGAGVQVAIAAGTAAILGGIETRNKSKEVVATIKRDVEILKLKMTEDNERIVADIFRLGKVYSKLTDSLLPNYQSFIEGNSKTIVSDLKPFYDRIMQNPIINGAKTENNELFERKRFLEQKIIDFKSNIEYSKEEEIRLGEILDFKKEEYELVSSLKPKKPFILIDILTFGRSGKIYNETFQQWSTYCKPVVEDYHYLQGLQKEEAPRRESINNEILKCENELNSINQKISSNSEVIKSEYEKSPFTDEEMIKLLTVVKKIINASRGVLEVELESDLQKKAVV</sequence>
<reference evidence="1 2" key="1">
    <citation type="submission" date="2018-07" db="EMBL/GenBank/DDBJ databases">
        <title>Oceanihabitans testaceum sp. nov., isolated from marine sediment.</title>
        <authorList>
            <person name="Li C.-M."/>
        </authorList>
    </citation>
    <scope>NUCLEOTIDE SEQUENCE [LARGE SCALE GENOMIC DNA]</scope>
    <source>
        <strain evidence="1 2">S9-10</strain>
    </source>
</reference>
<dbReference type="Proteomes" id="UP000252249">
    <property type="component" value="Unassembled WGS sequence"/>
</dbReference>
<protein>
    <submittedName>
        <fullName evidence="1">Uncharacterized protein</fullName>
    </submittedName>
</protein>
<proteinExistence type="predicted"/>
<gene>
    <name evidence="1" type="ORF">DU428_06740</name>
</gene>
<accession>A0A368P3P4</accession>
<evidence type="ECO:0000313" key="1">
    <source>
        <dbReference type="EMBL" id="RCU57487.1"/>
    </source>
</evidence>
<dbReference type="RefSeq" id="WP_113966083.1">
    <property type="nucleotide sequence ID" value="NZ_QNRP01000002.1"/>
</dbReference>
<keyword evidence="2" id="KW-1185">Reference proteome</keyword>